<organism evidence="6 7">
    <name type="scientific">Tetrabaena socialis</name>
    <dbReference type="NCBI Taxonomy" id="47790"/>
    <lineage>
        <taxon>Eukaryota</taxon>
        <taxon>Viridiplantae</taxon>
        <taxon>Chlorophyta</taxon>
        <taxon>core chlorophytes</taxon>
        <taxon>Chlorophyceae</taxon>
        <taxon>CS clade</taxon>
        <taxon>Chlamydomonadales</taxon>
        <taxon>Tetrabaenaceae</taxon>
        <taxon>Tetrabaena</taxon>
    </lineage>
</organism>
<keyword evidence="7" id="KW-1185">Reference proteome</keyword>
<feature type="compositionally biased region" description="Low complexity" evidence="4">
    <location>
        <begin position="16"/>
        <end position="25"/>
    </location>
</feature>
<dbReference type="EMBL" id="PGGS01000431">
    <property type="protein sequence ID" value="PNH04051.1"/>
    <property type="molecule type" value="Genomic_DNA"/>
</dbReference>
<dbReference type="InterPro" id="IPR045247">
    <property type="entry name" value="Oye-like"/>
</dbReference>
<dbReference type="AlphaFoldDB" id="A0A2J7ZUU9"/>
<proteinExistence type="inferred from homology"/>
<dbReference type="InterPro" id="IPR013785">
    <property type="entry name" value="Aldolase_TIM"/>
</dbReference>
<gene>
    <name evidence="6" type="ORF">TSOC_009833</name>
</gene>
<feature type="region of interest" description="Disordered" evidence="4">
    <location>
        <begin position="1"/>
        <end position="25"/>
    </location>
</feature>
<evidence type="ECO:0000313" key="7">
    <source>
        <dbReference type="Proteomes" id="UP000236333"/>
    </source>
</evidence>
<keyword evidence="3" id="KW-0288">FMN</keyword>
<reference evidence="6 7" key="1">
    <citation type="journal article" date="2017" name="Mol. Biol. Evol.">
        <title>The 4-celled Tetrabaena socialis nuclear genome reveals the essential components for genetic control of cell number at the origin of multicellularity in the volvocine lineage.</title>
        <authorList>
            <person name="Featherston J."/>
            <person name="Arakaki Y."/>
            <person name="Hanschen E.R."/>
            <person name="Ferris P.J."/>
            <person name="Michod R.E."/>
            <person name="Olson B.J.S.C."/>
            <person name="Nozaki H."/>
            <person name="Durand P.M."/>
        </authorList>
    </citation>
    <scope>NUCLEOTIDE SEQUENCE [LARGE SCALE GENOMIC DNA]</scope>
    <source>
        <strain evidence="6 7">NIES-571</strain>
    </source>
</reference>
<feature type="domain" description="NADH:flavin oxidoreductase/NADH oxidase N-terminal" evidence="5">
    <location>
        <begin position="69"/>
        <end position="128"/>
    </location>
</feature>
<protein>
    <submittedName>
        <fullName evidence="6">Putative 12-oxophytodienoate reductase-like protein 2B</fullName>
    </submittedName>
</protein>
<dbReference type="Pfam" id="PF00724">
    <property type="entry name" value="Oxidored_FMN"/>
    <property type="match status" value="1"/>
</dbReference>
<dbReference type="OrthoDB" id="1663137at2759"/>
<evidence type="ECO:0000256" key="2">
    <source>
        <dbReference type="ARBA" id="ARBA00005979"/>
    </source>
</evidence>
<dbReference type="SUPFAM" id="SSF51395">
    <property type="entry name" value="FMN-linked oxidoreductases"/>
    <property type="match status" value="1"/>
</dbReference>
<evidence type="ECO:0000313" key="6">
    <source>
        <dbReference type="EMBL" id="PNH04051.1"/>
    </source>
</evidence>
<dbReference type="GO" id="GO:0016491">
    <property type="term" value="F:oxidoreductase activity"/>
    <property type="evidence" value="ECO:0007669"/>
    <property type="project" value="InterPro"/>
</dbReference>
<name>A0A2J7ZUU9_9CHLO</name>
<evidence type="ECO:0000256" key="1">
    <source>
        <dbReference type="ARBA" id="ARBA00001917"/>
    </source>
</evidence>
<evidence type="ECO:0000256" key="4">
    <source>
        <dbReference type="SAM" id="MobiDB-lite"/>
    </source>
</evidence>
<comment type="caution">
    <text evidence="6">The sequence shown here is derived from an EMBL/GenBank/DDBJ whole genome shotgun (WGS) entry which is preliminary data.</text>
</comment>
<keyword evidence="3" id="KW-0285">Flavoprotein</keyword>
<comment type="similarity">
    <text evidence="2">Belongs to the NADH:flavin oxidoreductase/NADH oxidase family.</text>
</comment>
<accession>A0A2J7ZUU9</accession>
<evidence type="ECO:0000256" key="3">
    <source>
        <dbReference type="ARBA" id="ARBA00022643"/>
    </source>
</evidence>
<comment type="cofactor">
    <cofactor evidence="1">
        <name>FMN</name>
        <dbReference type="ChEBI" id="CHEBI:58210"/>
    </cofactor>
</comment>
<dbReference type="PANTHER" id="PTHR22893">
    <property type="entry name" value="NADH OXIDOREDUCTASE-RELATED"/>
    <property type="match status" value="1"/>
</dbReference>
<evidence type="ECO:0000259" key="5">
    <source>
        <dbReference type="Pfam" id="PF00724"/>
    </source>
</evidence>
<dbReference type="Gene3D" id="3.20.20.70">
    <property type="entry name" value="Aldolase class I"/>
    <property type="match status" value="2"/>
</dbReference>
<dbReference type="Proteomes" id="UP000236333">
    <property type="component" value="Unassembled WGS sequence"/>
</dbReference>
<sequence length="177" mass="18518">MRVIQRPQRPLPSGSPMARPQPAARARMAVAAMPGAVAAAPAKGAAAASAGTFDLDGTPVPVPADVAPLFAPHQLGPFALSNRIVYAPLTRCRAFGSIPQPAAATYYGQRSVRGSLLISEATIITEAALGCFLANPDFHARLLTPGAPLNKYDRDTFYSSGPEGYTDYPTLEQLGGR</sequence>
<dbReference type="PANTHER" id="PTHR22893:SF91">
    <property type="entry name" value="NADPH DEHYDROGENASE 2-RELATED"/>
    <property type="match status" value="1"/>
</dbReference>
<dbReference type="GO" id="GO:0010181">
    <property type="term" value="F:FMN binding"/>
    <property type="evidence" value="ECO:0007669"/>
    <property type="project" value="InterPro"/>
</dbReference>
<dbReference type="InterPro" id="IPR001155">
    <property type="entry name" value="OxRdtase_FMN_N"/>
</dbReference>